<feature type="signal peptide" evidence="3">
    <location>
        <begin position="1"/>
        <end position="28"/>
    </location>
</feature>
<evidence type="ECO:0000256" key="3">
    <source>
        <dbReference type="SAM" id="SignalP"/>
    </source>
</evidence>
<sequence>MAVPQSKSFFFFCILVLTYLSLPFSISALDQNDGRISMSLQVPAPAPHHHHHHHPPAAAAPKSPPAVKQPPHAPAPSPNHPTTAPPTHPHSPVPASTHVKGHHHHHHHGTAAPPTAATPPKSPTPPANRPATHHSHSPSPAPISGHHHLHHHPAIAPPPHPATPKSSPPAAKPPTAAPPKPHLLHHPLPPVKAPLPSPSAQKKSIAICGSVRCKSCNISTPYYHPIEGALVKIACNNTKYHLEESVHTDRNGSFFLTPKIVTSAGWHKCKVFLVSSGNPHCNVTTNLNLGHVGAPLNFHPPSVNKTLPYPLFTVGPFQFVPSKNHKCS</sequence>
<keyword evidence="1 3" id="KW-0732">Signal</keyword>
<dbReference type="Proteomes" id="UP001152523">
    <property type="component" value="Unassembled WGS sequence"/>
</dbReference>
<dbReference type="PANTHER" id="PTHR33470">
    <property type="entry name" value="OS01G0164075 PROTEIN"/>
    <property type="match status" value="1"/>
</dbReference>
<dbReference type="PANTHER" id="PTHR33470:SF22">
    <property type="entry name" value="POLLEN OLE E 1 ALLERGEN AND EXTENSIN FAMILY PROTEIN"/>
    <property type="match status" value="1"/>
</dbReference>
<evidence type="ECO:0000313" key="4">
    <source>
        <dbReference type="EMBL" id="CAH9081315.1"/>
    </source>
</evidence>
<evidence type="ECO:0000256" key="2">
    <source>
        <dbReference type="SAM" id="MobiDB-lite"/>
    </source>
</evidence>
<proteinExistence type="predicted"/>
<keyword evidence="5" id="KW-1185">Reference proteome</keyword>
<reference evidence="4" key="1">
    <citation type="submission" date="2022-07" db="EMBL/GenBank/DDBJ databases">
        <authorList>
            <person name="Macas J."/>
            <person name="Novak P."/>
            <person name="Neumann P."/>
        </authorList>
    </citation>
    <scope>NUCLEOTIDE SEQUENCE</scope>
</reference>
<dbReference type="EMBL" id="CAMAPF010000036">
    <property type="protein sequence ID" value="CAH9081315.1"/>
    <property type="molecule type" value="Genomic_DNA"/>
</dbReference>
<protein>
    <submittedName>
        <fullName evidence="4">Uncharacterized protein</fullName>
    </submittedName>
</protein>
<feature type="compositionally biased region" description="Basic residues" evidence="2">
    <location>
        <begin position="99"/>
        <end position="109"/>
    </location>
</feature>
<gene>
    <name evidence="4" type="ORF">CEPIT_LOCUS7640</name>
</gene>
<feature type="chain" id="PRO_5043885955" evidence="3">
    <location>
        <begin position="29"/>
        <end position="328"/>
    </location>
</feature>
<dbReference type="AlphaFoldDB" id="A0AAV0CS77"/>
<name>A0AAV0CS77_9ASTE</name>
<evidence type="ECO:0000256" key="1">
    <source>
        <dbReference type="ARBA" id="ARBA00022729"/>
    </source>
</evidence>
<organism evidence="4 5">
    <name type="scientific">Cuscuta epithymum</name>
    <dbReference type="NCBI Taxonomy" id="186058"/>
    <lineage>
        <taxon>Eukaryota</taxon>
        <taxon>Viridiplantae</taxon>
        <taxon>Streptophyta</taxon>
        <taxon>Embryophyta</taxon>
        <taxon>Tracheophyta</taxon>
        <taxon>Spermatophyta</taxon>
        <taxon>Magnoliopsida</taxon>
        <taxon>eudicotyledons</taxon>
        <taxon>Gunneridae</taxon>
        <taxon>Pentapetalae</taxon>
        <taxon>asterids</taxon>
        <taxon>lamiids</taxon>
        <taxon>Solanales</taxon>
        <taxon>Convolvulaceae</taxon>
        <taxon>Cuscuteae</taxon>
        <taxon>Cuscuta</taxon>
        <taxon>Cuscuta subgen. Cuscuta</taxon>
    </lineage>
</organism>
<feature type="region of interest" description="Disordered" evidence="2">
    <location>
        <begin position="41"/>
        <end position="199"/>
    </location>
</feature>
<feature type="compositionally biased region" description="Pro residues" evidence="2">
    <location>
        <begin position="116"/>
        <end position="128"/>
    </location>
</feature>
<accession>A0AAV0CS77</accession>
<dbReference type="GO" id="GO:0071944">
    <property type="term" value="C:cell periphery"/>
    <property type="evidence" value="ECO:0007669"/>
    <property type="project" value="TreeGrafter"/>
</dbReference>
<dbReference type="PRINTS" id="PR01217">
    <property type="entry name" value="PRICHEXTENSN"/>
</dbReference>
<feature type="compositionally biased region" description="Pro residues" evidence="2">
    <location>
        <begin position="155"/>
        <end position="197"/>
    </location>
</feature>
<evidence type="ECO:0000313" key="5">
    <source>
        <dbReference type="Proteomes" id="UP001152523"/>
    </source>
</evidence>
<feature type="compositionally biased region" description="Pro residues" evidence="2">
    <location>
        <begin position="62"/>
        <end position="92"/>
    </location>
</feature>
<dbReference type="Pfam" id="PF01190">
    <property type="entry name" value="Pollen_Ole_e_1"/>
    <property type="match status" value="1"/>
</dbReference>
<comment type="caution">
    <text evidence="4">The sequence shown here is derived from an EMBL/GenBank/DDBJ whole genome shotgun (WGS) entry which is preliminary data.</text>
</comment>